<keyword evidence="1" id="KW-0812">Transmembrane</keyword>
<evidence type="ECO:0008006" key="4">
    <source>
        <dbReference type="Google" id="ProtNLM"/>
    </source>
</evidence>
<reference evidence="2 3" key="1">
    <citation type="submission" date="2017-10" db="EMBL/GenBank/DDBJ databases">
        <title>Sequencing the genomes of 1000 actinobacteria strains.</title>
        <authorList>
            <person name="Klenk H.-P."/>
        </authorList>
    </citation>
    <scope>NUCLEOTIDE SEQUENCE [LARGE SCALE GENOMIC DNA]</scope>
    <source>
        <strain evidence="2 3">DSM 18966</strain>
    </source>
</reference>
<dbReference type="RefSeq" id="WP_143556694.1">
    <property type="nucleotide sequence ID" value="NZ_PDJG01000001.1"/>
</dbReference>
<keyword evidence="1" id="KW-1133">Transmembrane helix</keyword>
<gene>
    <name evidence="2" type="ORF">ATL42_0956</name>
</gene>
<keyword evidence="3" id="KW-1185">Reference proteome</keyword>
<dbReference type="AlphaFoldDB" id="A0A2A9E367"/>
<sequence>MSTPKSVDEAAVFGGYQPVVAGAPPLPQVNLLPPSVRARRQLQRLKLVLLAVLVAVALLGIAIWLWTAALASTAQSDLETEQTLTTQLLREQAKYAEVPRVKGQIEDSKAARSLVTEPEIFWKSLTDEILAGLPAGVTVTDIDVSTKTPLSGTPVAPDAITDQGVATVTVNLESPTVLLTSDVLEMLDGIPGFMESTLTAETLGEDDELQPLYEVEATLQVDTTAYANRFKEAGEG</sequence>
<evidence type="ECO:0000313" key="3">
    <source>
        <dbReference type="Proteomes" id="UP000225548"/>
    </source>
</evidence>
<evidence type="ECO:0000313" key="2">
    <source>
        <dbReference type="EMBL" id="PFG33096.1"/>
    </source>
</evidence>
<proteinExistence type="predicted"/>
<organism evidence="2 3">
    <name type="scientific">Sanguibacter antarcticus</name>
    <dbReference type="NCBI Taxonomy" id="372484"/>
    <lineage>
        <taxon>Bacteria</taxon>
        <taxon>Bacillati</taxon>
        <taxon>Actinomycetota</taxon>
        <taxon>Actinomycetes</taxon>
        <taxon>Micrococcales</taxon>
        <taxon>Sanguibacteraceae</taxon>
        <taxon>Sanguibacter</taxon>
    </lineage>
</organism>
<accession>A0A2A9E367</accession>
<dbReference type="EMBL" id="PDJG01000001">
    <property type="protein sequence ID" value="PFG33096.1"/>
    <property type="molecule type" value="Genomic_DNA"/>
</dbReference>
<keyword evidence="1" id="KW-0472">Membrane</keyword>
<protein>
    <recommendedName>
        <fullName evidence="4">Tfp pilus assembly protein PilN</fullName>
    </recommendedName>
</protein>
<name>A0A2A9E367_9MICO</name>
<dbReference type="Proteomes" id="UP000225548">
    <property type="component" value="Unassembled WGS sequence"/>
</dbReference>
<comment type="caution">
    <text evidence="2">The sequence shown here is derived from an EMBL/GenBank/DDBJ whole genome shotgun (WGS) entry which is preliminary data.</text>
</comment>
<feature type="transmembrane region" description="Helical" evidence="1">
    <location>
        <begin position="47"/>
        <end position="66"/>
    </location>
</feature>
<dbReference type="OrthoDB" id="5196233at2"/>
<evidence type="ECO:0000256" key="1">
    <source>
        <dbReference type="SAM" id="Phobius"/>
    </source>
</evidence>